<accession>A0A0G4E5H2</accession>
<reference evidence="1" key="2">
    <citation type="submission" date="2015-06" db="EMBL/GenBank/DDBJ databases">
        <title>Environmentally co-occuring mercury resistance plasmids are genetically and phenotypically diverse and confer variable context-dependent fitness effects.</title>
        <authorList>
            <person name="Hall J.P.J."/>
            <person name="Harrison E."/>
            <person name="Lilley A.K."/>
            <person name="Paterson S."/>
            <person name="Spiers A.J."/>
            <person name="Brockhurst M.A."/>
        </authorList>
    </citation>
    <scope>NUCLEOTIDE SEQUENCE [LARGE SCALE GENOMIC DNA]</scope>
    <source>
        <strain evidence="1">SBW25</strain>
        <plasmid evidence="1">pQBR57</plasmid>
    </source>
</reference>
<dbReference type="AlphaFoldDB" id="A0A0G4E5H2"/>
<evidence type="ECO:0000313" key="1">
    <source>
        <dbReference type="EMBL" id="CEK42227.1"/>
    </source>
</evidence>
<sequence length="54" mass="6018">MPVEVDEHQIDVIMFDTPSGNVRGLVNTFLTIKGKQKRIAHATLMVGESPNIIR</sequence>
<geneLocation type="plasmid" evidence="1">
    <name>pQBR57</name>
</geneLocation>
<gene>
    <name evidence="1" type="ORF">PQBR57_0274</name>
</gene>
<reference evidence="1" key="1">
    <citation type="submission" date="2014-12" db="EMBL/GenBank/DDBJ databases">
        <authorList>
            <person name="Hall J."/>
        </authorList>
    </citation>
    <scope>NUCLEOTIDE SEQUENCE [LARGE SCALE GENOMIC DNA]</scope>
    <source>
        <strain evidence="1">SBW25</strain>
        <plasmid evidence="1">pQBR57</plasmid>
    </source>
</reference>
<organism evidence="1">
    <name type="scientific">Pseudomonas fluorescens (strain SBW25)</name>
    <dbReference type="NCBI Taxonomy" id="216595"/>
    <lineage>
        <taxon>Bacteria</taxon>
        <taxon>Pseudomonadati</taxon>
        <taxon>Pseudomonadota</taxon>
        <taxon>Gammaproteobacteria</taxon>
        <taxon>Pseudomonadales</taxon>
        <taxon>Pseudomonadaceae</taxon>
        <taxon>Pseudomonas</taxon>
    </lineage>
</organism>
<dbReference type="RefSeq" id="WP_192963402.1">
    <property type="nucleotide sequence ID" value="NZ_LN713926.1"/>
</dbReference>
<dbReference type="EMBL" id="LN713926">
    <property type="protein sequence ID" value="CEK42227.1"/>
    <property type="molecule type" value="Genomic_DNA"/>
</dbReference>
<protein>
    <submittedName>
        <fullName evidence="1">Uncharacterized protein</fullName>
    </submittedName>
</protein>
<keyword evidence="1" id="KW-0614">Plasmid</keyword>
<name>A0A0G4E5H2_PSEFS</name>
<proteinExistence type="predicted"/>